<dbReference type="SUPFAM" id="SSF47384">
    <property type="entry name" value="Homodimeric domain of signal transducing histidine kinase"/>
    <property type="match status" value="1"/>
</dbReference>
<dbReference type="Gene3D" id="3.40.50.2300">
    <property type="match status" value="1"/>
</dbReference>
<dbReference type="SMART" id="SM00387">
    <property type="entry name" value="HATPase_c"/>
    <property type="match status" value="1"/>
</dbReference>
<protein>
    <recommendedName>
        <fullName evidence="2">histidine kinase</fullName>
        <ecNumber evidence="2">2.7.13.3</ecNumber>
    </recommendedName>
</protein>
<dbReference type="InterPro" id="IPR001610">
    <property type="entry name" value="PAC"/>
</dbReference>
<dbReference type="GO" id="GO:0000155">
    <property type="term" value="F:phosphorelay sensor kinase activity"/>
    <property type="evidence" value="ECO:0007669"/>
    <property type="project" value="InterPro"/>
</dbReference>
<evidence type="ECO:0000259" key="6">
    <source>
        <dbReference type="PROSITE" id="PS50110"/>
    </source>
</evidence>
<sequence>MSDSDNKFRAFFDNNLDGLLITKPDGAILEANPAACAMFGYRLEELLRLGREAIVDPDDPRLAPALRQRAENRYFSGELNFKRKDGTIVPVEITSVVFNTKAGDERASIIVRDISERKLAQERHDRQEYLNQLLLDSIPCIAILLRPETREIVAMNKAAKEAGCEYSHTCYETWPKFKEPCPWCLAPAAWADGKAHHLEFEGLSAAWEAHWVPVSDDLYLHYAFDVTDRKVAQKEIEKQRYLLQSMEKISRVGGWEYELSTQKVSWTDGTYAIHGLAKGEFNPVDPDRNIQLYHPEDQKIISEAFRRAVEKGEPYDLELRLCSENRAVQWVRTIGRPEMHEGRVVRVLGNIIDITARIKAEEERAGMQGQLLQAQKLESVGRLAGGVAHDYNNMLSVIAGYTELALERAAPDSELHADLKEVQAAAKRSIDITRQLLAFARKQTIDPQVVDLNELVESMLRMLRRLIGEEVELVWYPGKHLWAVEMDPAQVDQILANLCVNARDAIDGVGRVTIETGNAVCDDAWCNANAGSRPGEFVVLTVSDDGCGMDKETLGRIFEPFFTTKGVAEGTGLGLATIYGIVQQNEGFINVHSAPGQGTTFKIHLPRHAADPAPIEMETELQPPVGHGESVLVVEDEPAIMKMTQALLQRLGYRVFAVGSPSQALQLAKTHTDDIDLLVTDVVMPEMNGRDLAHQMHSLYPNLKTLYMSGYTADVIAQRGVLEKGVNFIQKPFSIKELSFQVRATLDQK</sequence>
<dbReference type="Pfam" id="PF02518">
    <property type="entry name" value="HATPase_c"/>
    <property type="match status" value="1"/>
</dbReference>
<dbReference type="PROSITE" id="PS50113">
    <property type="entry name" value="PAC"/>
    <property type="match status" value="1"/>
</dbReference>
<dbReference type="EMBL" id="JALJRB010000008">
    <property type="protein sequence ID" value="MCJ8500694.1"/>
    <property type="molecule type" value="Genomic_DNA"/>
</dbReference>
<evidence type="ECO:0000259" key="5">
    <source>
        <dbReference type="PROSITE" id="PS50109"/>
    </source>
</evidence>
<gene>
    <name evidence="9" type="ORF">MRX98_08930</name>
</gene>
<dbReference type="Gene3D" id="2.10.70.100">
    <property type="match status" value="1"/>
</dbReference>
<dbReference type="SMART" id="SM00086">
    <property type="entry name" value="PAC"/>
    <property type="match status" value="2"/>
</dbReference>
<evidence type="ECO:0000259" key="7">
    <source>
        <dbReference type="PROSITE" id="PS50112"/>
    </source>
</evidence>
<feature type="domain" description="Response regulatory" evidence="6">
    <location>
        <begin position="630"/>
        <end position="746"/>
    </location>
</feature>
<reference evidence="9" key="1">
    <citation type="submission" date="2022-04" db="EMBL/GenBank/DDBJ databases">
        <title>Desulfatitalea alkaliphila sp. nov., a novel anaerobic sulfate-reducing bacterium isolated from terrestrial mud volcano, Taman Peninsula, Russia.</title>
        <authorList>
            <person name="Khomyakova M.A."/>
            <person name="Merkel A.Y."/>
            <person name="Slobodkin A.I."/>
        </authorList>
    </citation>
    <scope>NUCLEOTIDE SEQUENCE</scope>
    <source>
        <strain evidence="9">M08but</strain>
    </source>
</reference>
<dbReference type="InterPro" id="IPR003661">
    <property type="entry name" value="HisK_dim/P_dom"/>
</dbReference>
<dbReference type="PANTHER" id="PTHR43065:SF42">
    <property type="entry name" value="TWO-COMPONENT SENSOR PPRA"/>
    <property type="match status" value="1"/>
</dbReference>
<dbReference type="InterPro" id="IPR036890">
    <property type="entry name" value="HATPase_C_sf"/>
</dbReference>
<dbReference type="Gene3D" id="3.30.565.10">
    <property type="entry name" value="Histidine kinase-like ATPase, C-terminal domain"/>
    <property type="match status" value="1"/>
</dbReference>
<proteinExistence type="predicted"/>
<dbReference type="SMART" id="SM00091">
    <property type="entry name" value="PAS"/>
    <property type="match status" value="1"/>
</dbReference>
<feature type="domain" description="Histidine kinase" evidence="5">
    <location>
        <begin position="386"/>
        <end position="609"/>
    </location>
</feature>
<accession>A0AA41R277</accession>
<evidence type="ECO:0000256" key="3">
    <source>
        <dbReference type="ARBA" id="ARBA00022553"/>
    </source>
</evidence>
<dbReference type="InterPro" id="IPR005467">
    <property type="entry name" value="His_kinase_dom"/>
</dbReference>
<dbReference type="PROSITE" id="PS50110">
    <property type="entry name" value="RESPONSE_REGULATORY"/>
    <property type="match status" value="1"/>
</dbReference>
<comment type="caution">
    <text evidence="9">The sequence shown here is derived from an EMBL/GenBank/DDBJ whole genome shotgun (WGS) entry which is preliminary data.</text>
</comment>
<dbReference type="AlphaFoldDB" id="A0AA41R277"/>
<feature type="domain" description="PAC" evidence="8">
    <location>
        <begin position="75"/>
        <end position="126"/>
    </location>
</feature>
<dbReference type="NCBIfam" id="TIGR00229">
    <property type="entry name" value="sensory_box"/>
    <property type="match status" value="1"/>
</dbReference>
<evidence type="ECO:0000313" key="10">
    <source>
        <dbReference type="Proteomes" id="UP001165427"/>
    </source>
</evidence>
<dbReference type="PANTHER" id="PTHR43065">
    <property type="entry name" value="SENSOR HISTIDINE KINASE"/>
    <property type="match status" value="1"/>
</dbReference>
<dbReference type="Pfam" id="PF13426">
    <property type="entry name" value="PAS_9"/>
    <property type="match status" value="1"/>
</dbReference>
<dbReference type="InterPro" id="IPR035965">
    <property type="entry name" value="PAS-like_dom_sf"/>
</dbReference>
<evidence type="ECO:0000256" key="1">
    <source>
        <dbReference type="ARBA" id="ARBA00000085"/>
    </source>
</evidence>
<dbReference type="Gene3D" id="3.30.450.20">
    <property type="entry name" value="PAS domain"/>
    <property type="match status" value="2"/>
</dbReference>
<dbReference type="InterPro" id="IPR000014">
    <property type="entry name" value="PAS"/>
</dbReference>
<name>A0AA41R277_9BACT</name>
<evidence type="ECO:0000259" key="8">
    <source>
        <dbReference type="PROSITE" id="PS50113"/>
    </source>
</evidence>
<dbReference type="InterPro" id="IPR013655">
    <property type="entry name" value="PAS_fold_3"/>
</dbReference>
<dbReference type="InterPro" id="IPR004358">
    <property type="entry name" value="Sig_transdc_His_kin-like_C"/>
</dbReference>
<evidence type="ECO:0000256" key="2">
    <source>
        <dbReference type="ARBA" id="ARBA00012438"/>
    </source>
</evidence>
<dbReference type="SUPFAM" id="SSF55874">
    <property type="entry name" value="ATPase domain of HSP90 chaperone/DNA topoisomerase II/histidine kinase"/>
    <property type="match status" value="1"/>
</dbReference>
<dbReference type="SUPFAM" id="SSF52172">
    <property type="entry name" value="CheY-like"/>
    <property type="match status" value="1"/>
</dbReference>
<evidence type="ECO:0000313" key="9">
    <source>
        <dbReference type="EMBL" id="MCJ8500694.1"/>
    </source>
</evidence>
<dbReference type="InterPro" id="IPR000700">
    <property type="entry name" value="PAS-assoc_C"/>
</dbReference>
<dbReference type="Pfam" id="PF00072">
    <property type="entry name" value="Response_reg"/>
    <property type="match status" value="1"/>
</dbReference>
<comment type="catalytic activity">
    <reaction evidence="1">
        <text>ATP + protein L-histidine = ADP + protein N-phospho-L-histidine.</text>
        <dbReference type="EC" id="2.7.13.3"/>
    </reaction>
</comment>
<dbReference type="Pfam" id="PF00512">
    <property type="entry name" value="HisKA"/>
    <property type="match status" value="1"/>
</dbReference>
<dbReference type="SMART" id="SM00388">
    <property type="entry name" value="HisKA"/>
    <property type="match status" value="1"/>
</dbReference>
<dbReference type="PROSITE" id="PS50109">
    <property type="entry name" value="HIS_KIN"/>
    <property type="match status" value="1"/>
</dbReference>
<dbReference type="InterPro" id="IPR011006">
    <property type="entry name" value="CheY-like_superfamily"/>
</dbReference>
<dbReference type="InterPro" id="IPR003594">
    <property type="entry name" value="HATPase_dom"/>
</dbReference>
<dbReference type="Proteomes" id="UP001165427">
    <property type="component" value="Unassembled WGS sequence"/>
</dbReference>
<keyword evidence="10" id="KW-1185">Reference proteome</keyword>
<organism evidence="9 10">
    <name type="scientific">Desulfatitalea alkaliphila</name>
    <dbReference type="NCBI Taxonomy" id="2929485"/>
    <lineage>
        <taxon>Bacteria</taxon>
        <taxon>Pseudomonadati</taxon>
        <taxon>Thermodesulfobacteriota</taxon>
        <taxon>Desulfobacteria</taxon>
        <taxon>Desulfobacterales</taxon>
        <taxon>Desulfosarcinaceae</taxon>
        <taxon>Desulfatitalea</taxon>
    </lineage>
</organism>
<dbReference type="SUPFAM" id="SSF55785">
    <property type="entry name" value="PYP-like sensor domain (PAS domain)"/>
    <property type="match status" value="2"/>
</dbReference>
<keyword evidence="3 4" id="KW-0597">Phosphoprotein</keyword>
<dbReference type="InterPro" id="IPR001789">
    <property type="entry name" value="Sig_transdc_resp-reg_receiver"/>
</dbReference>
<dbReference type="Pfam" id="PF08447">
    <property type="entry name" value="PAS_3"/>
    <property type="match status" value="1"/>
</dbReference>
<dbReference type="PROSITE" id="PS50112">
    <property type="entry name" value="PAS"/>
    <property type="match status" value="1"/>
</dbReference>
<dbReference type="CDD" id="cd00130">
    <property type="entry name" value="PAS"/>
    <property type="match status" value="2"/>
</dbReference>
<dbReference type="SMART" id="SM00448">
    <property type="entry name" value="REC"/>
    <property type="match status" value="1"/>
</dbReference>
<evidence type="ECO:0000256" key="4">
    <source>
        <dbReference type="PROSITE-ProRule" id="PRU00169"/>
    </source>
</evidence>
<dbReference type="PRINTS" id="PR00344">
    <property type="entry name" value="BCTRLSENSOR"/>
</dbReference>
<dbReference type="InterPro" id="IPR036097">
    <property type="entry name" value="HisK_dim/P_sf"/>
</dbReference>
<dbReference type="CDD" id="cd00082">
    <property type="entry name" value="HisKA"/>
    <property type="match status" value="1"/>
</dbReference>
<dbReference type="EC" id="2.7.13.3" evidence="2"/>
<feature type="modified residue" description="4-aspartylphosphate" evidence="4">
    <location>
        <position position="681"/>
    </location>
</feature>
<dbReference type="Gene3D" id="1.10.287.130">
    <property type="match status" value="1"/>
</dbReference>
<feature type="domain" description="PAS" evidence="7">
    <location>
        <begin position="4"/>
        <end position="59"/>
    </location>
</feature>